<evidence type="ECO:0000313" key="3">
    <source>
        <dbReference type="WBParaSite" id="L893_g15727.t1"/>
    </source>
</evidence>
<dbReference type="WBParaSite" id="L893_g15727.t1">
    <property type="protein sequence ID" value="L893_g15727.t1"/>
    <property type="gene ID" value="L893_g15727"/>
</dbReference>
<evidence type="ECO:0000256" key="1">
    <source>
        <dbReference type="SAM" id="SignalP"/>
    </source>
</evidence>
<accession>A0A1I7YF87</accession>
<keyword evidence="1" id="KW-0732">Signal</keyword>
<name>A0A1I7YF87_9BILA</name>
<dbReference type="Proteomes" id="UP000095287">
    <property type="component" value="Unplaced"/>
</dbReference>
<organism evidence="2 3">
    <name type="scientific">Steinernema glaseri</name>
    <dbReference type="NCBI Taxonomy" id="37863"/>
    <lineage>
        <taxon>Eukaryota</taxon>
        <taxon>Metazoa</taxon>
        <taxon>Ecdysozoa</taxon>
        <taxon>Nematoda</taxon>
        <taxon>Chromadorea</taxon>
        <taxon>Rhabditida</taxon>
        <taxon>Tylenchina</taxon>
        <taxon>Panagrolaimomorpha</taxon>
        <taxon>Strongyloidoidea</taxon>
        <taxon>Steinernematidae</taxon>
        <taxon>Steinernema</taxon>
    </lineage>
</organism>
<sequence length="109" mass="11242">MFEKQLLLSILLATAFVSSSLGEDAADGAAATDAKKRCAGDDGNFLPTATSCSDSIEGCDAVFKTAATANTRDPMCDLEALADVAMKCAKTCAICCENPAFSCKDGRDS</sequence>
<feature type="signal peptide" evidence="1">
    <location>
        <begin position="1"/>
        <end position="22"/>
    </location>
</feature>
<evidence type="ECO:0000313" key="2">
    <source>
        <dbReference type="Proteomes" id="UP000095287"/>
    </source>
</evidence>
<dbReference type="AlphaFoldDB" id="A0A1I7YF87"/>
<protein>
    <submittedName>
        <fullName evidence="3">ShKT domain-containing protein</fullName>
    </submittedName>
</protein>
<feature type="chain" id="PRO_5009312177" evidence="1">
    <location>
        <begin position="23"/>
        <end position="109"/>
    </location>
</feature>
<reference evidence="3" key="1">
    <citation type="submission" date="2016-11" db="UniProtKB">
        <authorList>
            <consortium name="WormBaseParasite"/>
        </authorList>
    </citation>
    <scope>IDENTIFICATION</scope>
</reference>
<keyword evidence="2" id="KW-1185">Reference proteome</keyword>
<proteinExistence type="predicted"/>